<evidence type="ECO:0000256" key="6">
    <source>
        <dbReference type="ARBA" id="ARBA00023136"/>
    </source>
</evidence>
<dbReference type="RefSeq" id="WP_263414474.1">
    <property type="nucleotide sequence ID" value="NZ_BAABBH010000001.1"/>
</dbReference>
<proteinExistence type="predicted"/>
<evidence type="ECO:0000259" key="8">
    <source>
        <dbReference type="Pfam" id="PF00535"/>
    </source>
</evidence>
<dbReference type="PANTHER" id="PTHR48090">
    <property type="entry name" value="UNDECAPRENYL-PHOSPHATE 4-DEOXY-4-FORMAMIDO-L-ARABINOSE TRANSFERASE-RELATED"/>
    <property type="match status" value="1"/>
</dbReference>
<keyword evidence="5 7" id="KW-1133">Transmembrane helix</keyword>
<dbReference type="PANTHER" id="PTHR48090:SF1">
    <property type="entry name" value="PROPHAGE BACTOPRENOL GLUCOSYL TRANSFERASE HOMOLOG"/>
    <property type="match status" value="1"/>
</dbReference>
<accession>A0ABW9KNJ6</accession>
<dbReference type="EC" id="2.4.-.-" evidence="9"/>
<dbReference type="GO" id="GO:0016757">
    <property type="term" value="F:glycosyltransferase activity"/>
    <property type="evidence" value="ECO:0007669"/>
    <property type="project" value="UniProtKB-KW"/>
</dbReference>
<dbReference type="Pfam" id="PF00535">
    <property type="entry name" value="Glycos_transf_2"/>
    <property type="match status" value="1"/>
</dbReference>
<dbReference type="InterPro" id="IPR029044">
    <property type="entry name" value="Nucleotide-diphossugar_trans"/>
</dbReference>
<dbReference type="Proteomes" id="UP001634747">
    <property type="component" value="Unassembled WGS sequence"/>
</dbReference>
<evidence type="ECO:0000256" key="5">
    <source>
        <dbReference type="ARBA" id="ARBA00022989"/>
    </source>
</evidence>
<dbReference type="InterPro" id="IPR001173">
    <property type="entry name" value="Glyco_trans_2-like"/>
</dbReference>
<comment type="subcellular location">
    <subcellularLocation>
        <location evidence="1">Membrane</location>
        <topology evidence="1">Multi-pass membrane protein</topology>
    </subcellularLocation>
</comment>
<evidence type="ECO:0000256" key="1">
    <source>
        <dbReference type="ARBA" id="ARBA00004141"/>
    </source>
</evidence>
<dbReference type="EMBL" id="JBJYXY010000001">
    <property type="protein sequence ID" value="MFN2977359.1"/>
    <property type="molecule type" value="Genomic_DNA"/>
</dbReference>
<feature type="transmembrane region" description="Helical" evidence="7">
    <location>
        <begin position="231"/>
        <end position="252"/>
    </location>
</feature>
<evidence type="ECO:0000256" key="4">
    <source>
        <dbReference type="ARBA" id="ARBA00022692"/>
    </source>
</evidence>
<keyword evidence="4 7" id="KW-0812">Transmembrane</keyword>
<dbReference type="CDD" id="cd04187">
    <property type="entry name" value="DPM1_like_bac"/>
    <property type="match status" value="1"/>
</dbReference>
<name>A0ABW9KNJ6_9BACT</name>
<evidence type="ECO:0000256" key="2">
    <source>
        <dbReference type="ARBA" id="ARBA00022676"/>
    </source>
</evidence>
<sequence>MEPTLSIVVPCFNEAEVIAECHSQLTKVLQGMAVPYEIVFVDDGSSDATPFLLEELHLTDREHVTIGRLSRNFGHQIGVTAGLTLTRGAAVVIIDADLQDPPELIPEMFRLWREGFQVVYGVRDVRKGESRFKLITAKLFYRLMNGLSDVEIPLDTGDFRLIDRKVVQALAQMPERHRLLRGMGSWIGFKQTGLRYERHARFAGTTKYPLRRMLMLATDGIVGFSTVPLRIVTILGFFAATAALVGILYTLAVRLFTSSWVAGWAISFIGMLFMAGLQMLSLGIVGEYIGRIYTESKQRPLFFFQEVLNASSSPNSETPFTSTHLAGAAPEMKPAQPLG</sequence>
<organism evidence="9 10">
    <name type="scientific">Terriglobus aquaticus</name>
    <dbReference type="NCBI Taxonomy" id="940139"/>
    <lineage>
        <taxon>Bacteria</taxon>
        <taxon>Pseudomonadati</taxon>
        <taxon>Acidobacteriota</taxon>
        <taxon>Terriglobia</taxon>
        <taxon>Terriglobales</taxon>
        <taxon>Acidobacteriaceae</taxon>
        <taxon>Terriglobus</taxon>
    </lineage>
</organism>
<feature type="domain" description="Glycosyltransferase 2-like" evidence="8">
    <location>
        <begin position="6"/>
        <end position="169"/>
    </location>
</feature>
<keyword evidence="6 7" id="KW-0472">Membrane</keyword>
<dbReference type="Gene3D" id="3.90.550.10">
    <property type="entry name" value="Spore Coat Polysaccharide Biosynthesis Protein SpsA, Chain A"/>
    <property type="match status" value="1"/>
</dbReference>
<evidence type="ECO:0000256" key="7">
    <source>
        <dbReference type="SAM" id="Phobius"/>
    </source>
</evidence>
<evidence type="ECO:0000313" key="9">
    <source>
        <dbReference type="EMBL" id="MFN2977359.1"/>
    </source>
</evidence>
<dbReference type="InterPro" id="IPR050256">
    <property type="entry name" value="Glycosyltransferase_2"/>
</dbReference>
<dbReference type="SUPFAM" id="SSF53448">
    <property type="entry name" value="Nucleotide-diphospho-sugar transferases"/>
    <property type="match status" value="1"/>
</dbReference>
<comment type="caution">
    <text evidence="9">The sequence shown here is derived from an EMBL/GenBank/DDBJ whole genome shotgun (WGS) entry which is preliminary data.</text>
</comment>
<protein>
    <submittedName>
        <fullName evidence="9">Glycosyltransferase family 2 protein</fullName>
        <ecNumber evidence="9">2.4.-.-</ecNumber>
    </submittedName>
</protein>
<evidence type="ECO:0000256" key="3">
    <source>
        <dbReference type="ARBA" id="ARBA00022679"/>
    </source>
</evidence>
<keyword evidence="2 9" id="KW-0328">Glycosyltransferase</keyword>
<evidence type="ECO:0000313" key="10">
    <source>
        <dbReference type="Proteomes" id="UP001634747"/>
    </source>
</evidence>
<reference evidence="9 10" key="1">
    <citation type="submission" date="2024-12" db="EMBL/GenBank/DDBJ databases">
        <authorList>
            <person name="Lee Y."/>
        </authorList>
    </citation>
    <scope>NUCLEOTIDE SEQUENCE [LARGE SCALE GENOMIC DNA]</scope>
    <source>
        <strain evidence="9 10">03SUJ4</strain>
    </source>
</reference>
<feature type="transmembrane region" description="Helical" evidence="7">
    <location>
        <begin position="264"/>
        <end position="289"/>
    </location>
</feature>
<keyword evidence="10" id="KW-1185">Reference proteome</keyword>
<keyword evidence="3 9" id="KW-0808">Transferase</keyword>
<gene>
    <name evidence="9" type="ORF">ACK2TP_16430</name>
</gene>